<keyword evidence="7" id="KW-1185">Reference proteome</keyword>
<organism evidence="6 7">
    <name type="scientific">Nocardia amamiensis</name>
    <dbReference type="NCBI Taxonomy" id="404578"/>
    <lineage>
        <taxon>Bacteria</taxon>
        <taxon>Bacillati</taxon>
        <taxon>Actinomycetota</taxon>
        <taxon>Actinomycetes</taxon>
        <taxon>Mycobacteriales</taxon>
        <taxon>Nocardiaceae</taxon>
        <taxon>Nocardia</taxon>
    </lineage>
</organism>
<dbReference type="SUPFAM" id="SSF46785">
    <property type="entry name" value="Winged helix' DNA-binding domain"/>
    <property type="match status" value="1"/>
</dbReference>
<sequence length="328" mass="35163">MSLTPQSLMSRADLVTPWAIRVAATLRIADLIADGICTVPDLAAKAGADTDALHRLLRYLACRGVFTESEPGRFGLTESAELLRAEHPLAMRDWFDLEGAGGRMDRAFTALLDVVRTGDPGYPVVHGRSLWEDTDDSYNELMGKHTRFTVPSVVEGYAWDEVRTVVDVGGGSGTVLRALALAHPRLSGTVVDLADAARAAAESFATAGLSSRCAAVAGDFFQPLPAGADVYLLTWVLHDWPDADAERILARCAEAAGSQGRVVVVENLDSGTRPEVATAMDLRLLVLFGGRERTPAQLDDRAAAAGLRRLSARQLPGASPVWLVEYAR</sequence>
<dbReference type="PROSITE" id="PS51683">
    <property type="entry name" value="SAM_OMT_II"/>
    <property type="match status" value="1"/>
</dbReference>
<evidence type="ECO:0000256" key="3">
    <source>
        <dbReference type="ARBA" id="ARBA00022691"/>
    </source>
</evidence>
<name>A0ABS0CZY2_9NOCA</name>
<keyword evidence="2" id="KW-0808">Transferase</keyword>
<comment type="caution">
    <text evidence="6">The sequence shown here is derived from an EMBL/GenBank/DDBJ whole genome shotgun (WGS) entry which is preliminary data.</text>
</comment>
<dbReference type="PANTHER" id="PTHR43712:SF2">
    <property type="entry name" value="O-METHYLTRANSFERASE CICE"/>
    <property type="match status" value="1"/>
</dbReference>
<dbReference type="RefSeq" id="WP_195132528.1">
    <property type="nucleotide sequence ID" value="NZ_JADLQX010000025.1"/>
</dbReference>
<evidence type="ECO:0000259" key="4">
    <source>
        <dbReference type="Pfam" id="PF00891"/>
    </source>
</evidence>
<gene>
    <name evidence="6" type="ORF">IU459_27750</name>
</gene>
<accession>A0ABS0CZY2</accession>
<evidence type="ECO:0000313" key="7">
    <source>
        <dbReference type="Proteomes" id="UP000702209"/>
    </source>
</evidence>
<evidence type="ECO:0000313" key="6">
    <source>
        <dbReference type="EMBL" id="MBF6301307.1"/>
    </source>
</evidence>
<dbReference type="Pfam" id="PF00891">
    <property type="entry name" value="Methyltransf_2"/>
    <property type="match status" value="1"/>
</dbReference>
<dbReference type="GO" id="GO:0032259">
    <property type="term" value="P:methylation"/>
    <property type="evidence" value="ECO:0007669"/>
    <property type="project" value="UniProtKB-KW"/>
</dbReference>
<keyword evidence="1 6" id="KW-0489">Methyltransferase</keyword>
<dbReference type="Gene3D" id="3.40.50.150">
    <property type="entry name" value="Vaccinia Virus protein VP39"/>
    <property type="match status" value="1"/>
</dbReference>
<dbReference type="PANTHER" id="PTHR43712">
    <property type="entry name" value="PUTATIVE (AFU_ORTHOLOGUE AFUA_4G14580)-RELATED"/>
    <property type="match status" value="1"/>
</dbReference>
<dbReference type="Pfam" id="PF08100">
    <property type="entry name" value="Dimerisation"/>
    <property type="match status" value="1"/>
</dbReference>
<dbReference type="Proteomes" id="UP000702209">
    <property type="component" value="Unassembled WGS sequence"/>
</dbReference>
<dbReference type="InterPro" id="IPR012967">
    <property type="entry name" value="COMT_dimerisation"/>
</dbReference>
<reference evidence="6 7" key="1">
    <citation type="submission" date="2020-10" db="EMBL/GenBank/DDBJ databases">
        <title>Identification of Nocardia species via Next-generation sequencing and recognition of intraspecies genetic diversity.</title>
        <authorList>
            <person name="Li P."/>
            <person name="Li P."/>
            <person name="Lu B."/>
        </authorList>
    </citation>
    <scope>NUCLEOTIDE SEQUENCE [LARGE SCALE GENOMIC DNA]</scope>
    <source>
        <strain evidence="6 7">BJ06-0157</strain>
    </source>
</reference>
<dbReference type="EMBL" id="JADLQX010000025">
    <property type="protein sequence ID" value="MBF6301307.1"/>
    <property type="molecule type" value="Genomic_DNA"/>
</dbReference>
<keyword evidence="3" id="KW-0949">S-adenosyl-L-methionine</keyword>
<evidence type="ECO:0000256" key="1">
    <source>
        <dbReference type="ARBA" id="ARBA00022603"/>
    </source>
</evidence>
<evidence type="ECO:0000256" key="2">
    <source>
        <dbReference type="ARBA" id="ARBA00022679"/>
    </source>
</evidence>
<evidence type="ECO:0000259" key="5">
    <source>
        <dbReference type="Pfam" id="PF08100"/>
    </source>
</evidence>
<dbReference type="PIRSF" id="PIRSF005739">
    <property type="entry name" value="O-mtase"/>
    <property type="match status" value="1"/>
</dbReference>
<dbReference type="SUPFAM" id="SSF53335">
    <property type="entry name" value="S-adenosyl-L-methionine-dependent methyltransferases"/>
    <property type="match status" value="1"/>
</dbReference>
<dbReference type="InterPro" id="IPR029063">
    <property type="entry name" value="SAM-dependent_MTases_sf"/>
</dbReference>
<protein>
    <submittedName>
        <fullName evidence="6">Methyltransferase domain-containing protein</fullName>
    </submittedName>
</protein>
<dbReference type="CDD" id="cd02440">
    <property type="entry name" value="AdoMet_MTases"/>
    <property type="match status" value="1"/>
</dbReference>
<dbReference type="InterPro" id="IPR016461">
    <property type="entry name" value="COMT-like"/>
</dbReference>
<dbReference type="InterPro" id="IPR036390">
    <property type="entry name" value="WH_DNA-bd_sf"/>
</dbReference>
<dbReference type="GO" id="GO:0008168">
    <property type="term" value="F:methyltransferase activity"/>
    <property type="evidence" value="ECO:0007669"/>
    <property type="project" value="UniProtKB-KW"/>
</dbReference>
<dbReference type="Gene3D" id="1.10.287.1350">
    <property type="match status" value="1"/>
</dbReference>
<proteinExistence type="predicted"/>
<dbReference type="Gene3D" id="1.10.10.10">
    <property type="entry name" value="Winged helix-like DNA-binding domain superfamily/Winged helix DNA-binding domain"/>
    <property type="match status" value="1"/>
</dbReference>
<dbReference type="InterPro" id="IPR036388">
    <property type="entry name" value="WH-like_DNA-bd_sf"/>
</dbReference>
<dbReference type="InterPro" id="IPR001077">
    <property type="entry name" value="COMT_C"/>
</dbReference>
<feature type="domain" description="O-methyltransferase dimerisation" evidence="5">
    <location>
        <begin position="15"/>
        <end position="83"/>
    </location>
</feature>
<feature type="domain" description="O-methyltransferase C-terminal" evidence="4">
    <location>
        <begin position="108"/>
        <end position="307"/>
    </location>
</feature>